<keyword evidence="1" id="KW-1003">Cell membrane</keyword>
<keyword evidence="4" id="KW-0472">Membrane</keyword>
<dbReference type="InterPro" id="IPR029052">
    <property type="entry name" value="Metallo-depent_PP-like"/>
</dbReference>
<reference evidence="7 8" key="1">
    <citation type="submission" date="2018-06" db="EMBL/GenBank/DDBJ databases">
        <title>Genomic Encyclopedia of Archaeal and Bacterial Type Strains, Phase II (KMG-II): from individual species to whole genera.</title>
        <authorList>
            <person name="Goeker M."/>
        </authorList>
    </citation>
    <scope>NUCLEOTIDE SEQUENCE [LARGE SCALE GENOMIC DNA]</scope>
    <source>
        <strain evidence="7 8">DSM 23241</strain>
    </source>
</reference>
<comment type="caution">
    <text evidence="7">The sequence shown here is derived from an EMBL/GenBank/DDBJ whole genome shotgun (WGS) entry which is preliminary data.</text>
</comment>
<dbReference type="GO" id="GO:0008758">
    <property type="term" value="F:UDP-2,3-diacylglucosamine hydrolase activity"/>
    <property type="evidence" value="ECO:0007669"/>
    <property type="project" value="TreeGrafter"/>
</dbReference>
<proteinExistence type="predicted"/>
<protein>
    <submittedName>
        <fullName evidence="7">UDP-2,3-diacylglucosamine pyrophosphatase LpxH</fullName>
    </submittedName>
</protein>
<dbReference type="CDD" id="cd07398">
    <property type="entry name" value="MPP_YbbF-LpxH"/>
    <property type="match status" value="1"/>
</dbReference>
<keyword evidence="3" id="KW-0479">Metal-binding</keyword>
<feature type="domain" description="Calcineurin-like phosphoesterase" evidence="6">
    <location>
        <begin position="8"/>
        <end position="206"/>
    </location>
</feature>
<dbReference type="Pfam" id="PF00149">
    <property type="entry name" value="Metallophos"/>
    <property type="match status" value="1"/>
</dbReference>
<organism evidence="7 8">
    <name type="scientific">Hydrotalea sandarakina</name>
    <dbReference type="NCBI Taxonomy" id="1004304"/>
    <lineage>
        <taxon>Bacteria</taxon>
        <taxon>Pseudomonadati</taxon>
        <taxon>Bacteroidota</taxon>
        <taxon>Chitinophagia</taxon>
        <taxon>Chitinophagales</taxon>
        <taxon>Chitinophagaceae</taxon>
        <taxon>Hydrotalea</taxon>
    </lineage>
</organism>
<dbReference type="AlphaFoldDB" id="A0A2W7S9J5"/>
<keyword evidence="5" id="KW-0464">Manganese</keyword>
<dbReference type="InterPro" id="IPR004843">
    <property type="entry name" value="Calcineurin-like_PHP"/>
</dbReference>
<evidence type="ECO:0000256" key="2">
    <source>
        <dbReference type="ARBA" id="ARBA00022519"/>
    </source>
</evidence>
<name>A0A2W7S9J5_9BACT</name>
<dbReference type="GO" id="GO:0009245">
    <property type="term" value="P:lipid A biosynthetic process"/>
    <property type="evidence" value="ECO:0007669"/>
    <property type="project" value="TreeGrafter"/>
</dbReference>
<dbReference type="SUPFAM" id="SSF56300">
    <property type="entry name" value="Metallo-dependent phosphatases"/>
    <property type="match status" value="1"/>
</dbReference>
<dbReference type="GO" id="GO:0016020">
    <property type="term" value="C:membrane"/>
    <property type="evidence" value="ECO:0007669"/>
    <property type="project" value="GOC"/>
</dbReference>
<evidence type="ECO:0000313" key="8">
    <source>
        <dbReference type="Proteomes" id="UP000249720"/>
    </source>
</evidence>
<dbReference type="PANTHER" id="PTHR34990:SF2">
    <property type="entry name" value="BLL8164 PROTEIN"/>
    <property type="match status" value="1"/>
</dbReference>
<dbReference type="EMBL" id="QKZV01000013">
    <property type="protein sequence ID" value="PZX59525.1"/>
    <property type="molecule type" value="Genomic_DNA"/>
</dbReference>
<evidence type="ECO:0000256" key="5">
    <source>
        <dbReference type="ARBA" id="ARBA00023211"/>
    </source>
</evidence>
<keyword evidence="8" id="KW-1185">Reference proteome</keyword>
<dbReference type="RefSeq" id="WP_111297248.1">
    <property type="nucleotide sequence ID" value="NZ_QKZV01000013.1"/>
</dbReference>
<keyword evidence="2" id="KW-0997">Cell inner membrane</keyword>
<dbReference type="Gene3D" id="3.60.21.10">
    <property type="match status" value="1"/>
</dbReference>
<evidence type="ECO:0000313" key="7">
    <source>
        <dbReference type="EMBL" id="PZX59525.1"/>
    </source>
</evidence>
<dbReference type="PANTHER" id="PTHR34990">
    <property type="entry name" value="UDP-2,3-DIACYLGLUCOSAMINE HYDROLASE-RELATED"/>
    <property type="match status" value="1"/>
</dbReference>
<dbReference type="Proteomes" id="UP000249720">
    <property type="component" value="Unassembled WGS sequence"/>
</dbReference>
<evidence type="ECO:0000256" key="1">
    <source>
        <dbReference type="ARBA" id="ARBA00022475"/>
    </source>
</evidence>
<accession>A0A2W7S9J5</accession>
<dbReference type="GO" id="GO:0046872">
    <property type="term" value="F:metal ion binding"/>
    <property type="evidence" value="ECO:0007669"/>
    <property type="project" value="UniProtKB-KW"/>
</dbReference>
<evidence type="ECO:0000259" key="6">
    <source>
        <dbReference type="Pfam" id="PF00149"/>
    </source>
</evidence>
<gene>
    <name evidence="7" type="ORF">LX80_02772</name>
</gene>
<sequence length="296" mass="33905">MNRRPVDVVVMSDLHLGTTGCHARELVNYLKSISPKILILNGDIIDVWQFRKHFFPLTHMQVIKEILSLATKGTRVIYITGNHDEALRRYTHFDVGNIQLVDKMVMEINGHLCWIFHGDVFDNTTKGSAKLLAKWGSHGYNLLIRFNRLLNYFLQLLGREKMSLSKSVMNRVNKAVIKINNFEQTAAEIAISKHYDYVICGHIHEPQMRVVENENGKVTYLNSGDWVEHLTALEFYGNAWHMYQYDDKAFESAKVVDMNKKVQSPDVVTDEIALFVHAFAPSFHAVPGQAAFTPPF</sequence>
<dbReference type="InterPro" id="IPR043461">
    <property type="entry name" value="LpxH-like"/>
</dbReference>
<dbReference type="OrthoDB" id="9802481at2"/>
<evidence type="ECO:0000256" key="3">
    <source>
        <dbReference type="ARBA" id="ARBA00022723"/>
    </source>
</evidence>
<evidence type="ECO:0000256" key="4">
    <source>
        <dbReference type="ARBA" id="ARBA00023136"/>
    </source>
</evidence>